<dbReference type="Gene3D" id="1.10.510.10">
    <property type="entry name" value="Transferase(Phosphotransferase) domain 1"/>
    <property type="match status" value="1"/>
</dbReference>
<evidence type="ECO:0000256" key="10">
    <source>
        <dbReference type="ARBA" id="ARBA00022840"/>
    </source>
</evidence>
<dbReference type="InterPro" id="IPR011009">
    <property type="entry name" value="Kinase-like_dom_sf"/>
</dbReference>
<dbReference type="PROSITE" id="PS50011">
    <property type="entry name" value="PROTEIN_KINASE_DOM"/>
    <property type="match status" value="1"/>
</dbReference>
<comment type="catalytic activity">
    <reaction evidence="14 15">
        <text>an alpha-Kdo-(2-&gt;6)-lipid IVA + ATP = a 4-O-phospho-alpha-Kdo-(2-&gt;6)-lipid IVA + ADP + H(+)</text>
        <dbReference type="Rhea" id="RHEA:74271"/>
        <dbReference type="ChEBI" id="CHEBI:15378"/>
        <dbReference type="ChEBI" id="CHEBI:30616"/>
        <dbReference type="ChEBI" id="CHEBI:176428"/>
        <dbReference type="ChEBI" id="CHEBI:193140"/>
        <dbReference type="ChEBI" id="CHEBI:456216"/>
        <dbReference type="EC" id="2.7.1.166"/>
    </reaction>
</comment>
<dbReference type="SUPFAM" id="SSF56112">
    <property type="entry name" value="Protein kinase-like (PK-like)"/>
    <property type="match status" value="1"/>
</dbReference>
<comment type="similarity">
    <text evidence="3 15">Belongs to the protein kinase superfamily. KdkA/RfaP family.</text>
</comment>
<dbReference type="NCBIfam" id="NF002475">
    <property type="entry name" value="PRK01723.1"/>
    <property type="match status" value="1"/>
</dbReference>
<evidence type="ECO:0000256" key="15">
    <source>
        <dbReference type="HAMAP-Rule" id="MF_00521"/>
    </source>
</evidence>
<comment type="caution">
    <text evidence="17">The sequence shown here is derived from an EMBL/GenBank/DDBJ whole genome shotgun (WGS) entry which is preliminary data.</text>
</comment>
<keyword evidence="10 15" id="KW-0067">ATP-binding</keyword>
<keyword evidence="7 15" id="KW-0808">Transferase</keyword>
<feature type="domain" description="Protein kinase" evidence="16">
    <location>
        <begin position="1"/>
        <end position="239"/>
    </location>
</feature>
<keyword evidence="5 15" id="KW-1003">Cell membrane</keyword>
<dbReference type="InterPro" id="IPR022826">
    <property type="entry name" value="KDO_kinase"/>
</dbReference>
<dbReference type="Proteomes" id="UP001597425">
    <property type="component" value="Unassembled WGS sequence"/>
</dbReference>
<dbReference type="Pfam" id="PF06293">
    <property type="entry name" value="Kdo"/>
    <property type="match status" value="1"/>
</dbReference>
<keyword evidence="18" id="KW-1185">Reference proteome</keyword>
<evidence type="ECO:0000256" key="9">
    <source>
        <dbReference type="ARBA" id="ARBA00022777"/>
    </source>
</evidence>
<evidence type="ECO:0000256" key="6">
    <source>
        <dbReference type="ARBA" id="ARBA00022519"/>
    </source>
</evidence>
<keyword evidence="9 15" id="KW-0418">Kinase</keyword>
<comment type="function">
    <text evidence="15">Catalyzes the ATP-dependent phosphorylation of the 3-deoxy-D-manno-octulosonic acid (Kdo) residue in Kdo-lipid IV(A) at the 4-OH position.</text>
</comment>
<evidence type="ECO:0000256" key="13">
    <source>
        <dbReference type="ARBA" id="ARBA00029511"/>
    </source>
</evidence>
<organism evidence="17 18">
    <name type="scientific">Microbulbifer halophilus</name>
    <dbReference type="NCBI Taxonomy" id="453963"/>
    <lineage>
        <taxon>Bacteria</taxon>
        <taxon>Pseudomonadati</taxon>
        <taxon>Pseudomonadota</taxon>
        <taxon>Gammaproteobacteria</taxon>
        <taxon>Cellvibrionales</taxon>
        <taxon>Microbulbiferaceae</taxon>
        <taxon>Microbulbifer</taxon>
    </lineage>
</organism>
<keyword evidence="8 15" id="KW-0547">Nucleotide-binding</keyword>
<keyword evidence="12 15" id="KW-0472">Membrane</keyword>
<dbReference type="EC" id="2.7.1.166" evidence="4 15"/>
<dbReference type="HAMAP" id="MF_00521">
    <property type="entry name" value="KDO_kinase"/>
    <property type="match status" value="1"/>
</dbReference>
<accession>A0ABW5E7J6</accession>
<dbReference type="GO" id="GO:0016301">
    <property type="term" value="F:kinase activity"/>
    <property type="evidence" value="ECO:0007669"/>
    <property type="project" value="UniProtKB-KW"/>
</dbReference>
<evidence type="ECO:0000313" key="18">
    <source>
        <dbReference type="Proteomes" id="UP001597425"/>
    </source>
</evidence>
<dbReference type="EMBL" id="JBHUJD010000003">
    <property type="protein sequence ID" value="MFD2309446.1"/>
    <property type="molecule type" value="Genomic_DNA"/>
</dbReference>
<evidence type="ECO:0000256" key="11">
    <source>
        <dbReference type="ARBA" id="ARBA00022985"/>
    </source>
</evidence>
<name>A0ABW5E7J6_9GAMM</name>
<comment type="pathway">
    <text evidence="2 15">Bacterial outer membrane biogenesis; LPS core biosynthesis.</text>
</comment>
<evidence type="ECO:0000256" key="14">
    <source>
        <dbReference type="ARBA" id="ARBA00034417"/>
    </source>
</evidence>
<evidence type="ECO:0000256" key="8">
    <source>
        <dbReference type="ARBA" id="ARBA00022741"/>
    </source>
</evidence>
<evidence type="ECO:0000256" key="1">
    <source>
        <dbReference type="ARBA" id="ARBA00004515"/>
    </source>
</evidence>
<feature type="active site" evidence="15">
    <location>
        <position position="164"/>
    </location>
</feature>
<reference evidence="18" key="1">
    <citation type="journal article" date="2019" name="Int. J. Syst. Evol. Microbiol.">
        <title>The Global Catalogue of Microorganisms (GCM) 10K type strain sequencing project: providing services to taxonomists for standard genome sequencing and annotation.</title>
        <authorList>
            <consortium name="The Broad Institute Genomics Platform"/>
            <consortium name="The Broad Institute Genome Sequencing Center for Infectious Disease"/>
            <person name="Wu L."/>
            <person name="Ma J."/>
        </authorList>
    </citation>
    <scope>NUCLEOTIDE SEQUENCE [LARGE SCALE GENOMIC DNA]</scope>
    <source>
        <strain evidence="18">KCTC 12848</strain>
    </source>
</reference>
<comment type="subcellular location">
    <subcellularLocation>
        <location evidence="1 15">Cell inner membrane</location>
        <topology evidence="1 15">Peripheral membrane protein</topology>
        <orientation evidence="1 15">Cytoplasmic side</orientation>
    </subcellularLocation>
</comment>
<sequence length="239" mass="27498">MGSKGEKSQILYDSELVGTDCEQFFDREWLARHCDRCAPKRGQAVLFRYGELELVYKRYHRGGLPGRVVKRSYWYHSLEETRMWQEFHLLEQMRSVGLPVPRPVAARCEKLSSLTYGGELVTEKIPDSQSLTEMLSRAPLPAEAWSKVGRAIADFHRAQVFHADLNASNILLTRDGRVYLVDFDKSEIREKLTARAAAANLQRLNRSLCKLRRRLPVFHFHEDGWSALRSGYDAAVAEE</sequence>
<keyword evidence="11 15" id="KW-0448">Lipopolysaccharide biosynthesis</keyword>
<gene>
    <name evidence="15" type="primary">kdkA</name>
    <name evidence="17" type="ORF">ACFSKX_03365</name>
</gene>
<evidence type="ECO:0000256" key="5">
    <source>
        <dbReference type="ARBA" id="ARBA00022475"/>
    </source>
</evidence>
<evidence type="ECO:0000256" key="4">
    <source>
        <dbReference type="ARBA" id="ARBA00011988"/>
    </source>
</evidence>
<proteinExistence type="inferred from homology"/>
<evidence type="ECO:0000313" key="17">
    <source>
        <dbReference type="EMBL" id="MFD2309446.1"/>
    </source>
</evidence>
<keyword evidence="6 15" id="KW-0997">Cell inner membrane</keyword>
<evidence type="ECO:0000259" key="16">
    <source>
        <dbReference type="PROSITE" id="PS50011"/>
    </source>
</evidence>
<dbReference type="InterPro" id="IPR000719">
    <property type="entry name" value="Prot_kinase_dom"/>
</dbReference>
<evidence type="ECO:0000256" key="7">
    <source>
        <dbReference type="ARBA" id="ARBA00022679"/>
    </source>
</evidence>
<evidence type="ECO:0000256" key="12">
    <source>
        <dbReference type="ARBA" id="ARBA00023136"/>
    </source>
</evidence>
<evidence type="ECO:0000256" key="2">
    <source>
        <dbReference type="ARBA" id="ARBA00004713"/>
    </source>
</evidence>
<dbReference type="RefSeq" id="WP_265721783.1">
    <property type="nucleotide sequence ID" value="NZ_JAPIVK010000014.1"/>
</dbReference>
<evidence type="ECO:0000256" key="3">
    <source>
        <dbReference type="ARBA" id="ARBA00010327"/>
    </source>
</evidence>
<protein>
    <recommendedName>
        <fullName evidence="13 15">3-deoxy-D-manno-octulosonic acid kinase</fullName>
        <shortName evidence="15">Kdo kinase</shortName>
        <ecNumber evidence="4 15">2.7.1.166</ecNumber>
    </recommendedName>
</protein>